<dbReference type="PANTHER" id="PTHR44119:SF7">
    <property type="entry name" value="MAGNESIUM CHELATASE SUBUNIT"/>
    <property type="match status" value="1"/>
</dbReference>
<dbReference type="Proteomes" id="UP000481872">
    <property type="component" value="Unassembled WGS sequence"/>
</dbReference>
<sequence length="1250" mass="142967">MNKRTIVVIGGEFIKNQFKKASENIEFIDIIFWDKNKIANDEIDETINFIKNNASAVMLSNITADEKINQYFTKLKKEIEEVPLIPICAEIIEENFLNIDLNNAIKIVTYFTYGGIKNFINALYYIAYNFLNLSLSEKQYCKKFIAEPEQVPFDGIFHKDTEKIFKSFKDYAKWYVKKGNIADYKWIGILTHRHNWNNNNTKVENALIKSFEALGFKVITVFSYASTENKSEMKNFSSIIKNYFSIDGNLIIDGLVNLQMVAALGNGENKNIFNNAVENFKHMNIPIFRPIISNFQDEETWRENIGGVSMEIPWAFTSPEMMGMTEPIIIGCRNKKGVNEPIKERIDRFTSRVLKWIKLRNTENKQKKIALFIHNAPCSGVEATIGLGAGLDVFQTVVNILKELKKNGYDIEDIPENGEMLHKMIMERKAYQDFRWTSVEDIIEAGGVIYEMPLKNSCGYFEFYNDLDGNVIKEIEDTWGKPPGEGMVFKEKLIITGIKFKNVTVMVQPKRGCYGAKCTGEVCKILHDPKCPPPHQYIATYKYVEKIMKANAIIHVGTGGSLEYLPGKTNALSNKCYPDVVLGTSPNIYVYNAGLGTEGTIAKRRNNAVIIDYLPSCIGGDIESSKVINLIGEYIEAEFVNNNQKELLEEKLLIEIDKIEGAKEILTSEYMFIEGLNKLKDYLMQSISNSKVEKLHVLGKVPNLKESVSFISEYISNNSKNAKAIKDLCKNEYIYNVTMMELIFKCITNNNDLASKYNYIEKNILNDLRHEIIEVYDKLQLIEHEIGNLVLALDGKFVEPGLSGIPWKDLKNILPTGRNFYLMDCEKVPTRESYKIGCQLADKLIEKYIEDEGKLPEKVAMNMISTDISMTKGEQLSQILYLMGITPVWSENGKVVDLKPISLERLKRSRIDVTVRISGVLRDSYPDAVNLIDKGVIIASSLNESFENNFVKKNTFQIANALKALNENCDIKRRSTIRVFGDKPGTYGAGVDLALKASAWKNEKDIGNIFVYFSSHAYGEKLNGCMAQNEFVENIKESDISYDTTISKRYDLLSCGFAASVQGGFNVVKKLLNKKEMRQYYGKSENKDNIKISTLSEEIKKTMNETFFNPLWKENVKKDGYIGAAEFMRRIQSVFDWQCLSQNIDDKDIDKLVDLYINDEKMIKWFNENNKFALEEIGRRFLELYERKKWNADKETLDKLRKSYIKIEGDMEELSENSKGEIQGGEIEILNSDDIESWSNNLKDINKIFI</sequence>
<comment type="caution">
    <text evidence="2">The sequence shown here is derived from an EMBL/GenBank/DDBJ whole genome shotgun (WGS) entry which is preliminary data.</text>
</comment>
<evidence type="ECO:0000259" key="1">
    <source>
        <dbReference type="Pfam" id="PF02514"/>
    </source>
</evidence>
<feature type="domain" description="CobN/magnesium chelatase" evidence="1">
    <location>
        <begin position="109"/>
        <end position="1197"/>
    </location>
</feature>
<dbReference type="Pfam" id="PF02514">
    <property type="entry name" value="CobN-Mg_chel"/>
    <property type="match status" value="1"/>
</dbReference>
<dbReference type="InterPro" id="IPR003672">
    <property type="entry name" value="CobN/Mg_chltase"/>
</dbReference>
<keyword evidence="3" id="KW-1185">Reference proteome</keyword>
<protein>
    <submittedName>
        <fullName evidence="2">Cobaltochelatase subunit CobN</fullName>
    </submittedName>
</protein>
<gene>
    <name evidence="2" type="ORF">G3M99_06910</name>
</gene>
<proteinExistence type="predicted"/>
<accession>A0A6M0H1G6</accession>
<organism evidence="2 3">
    <name type="scientific">Clostridium senegalense</name>
    <dbReference type="NCBI Taxonomy" id="1465809"/>
    <lineage>
        <taxon>Bacteria</taxon>
        <taxon>Bacillati</taxon>
        <taxon>Bacillota</taxon>
        <taxon>Clostridia</taxon>
        <taxon>Eubacteriales</taxon>
        <taxon>Clostridiaceae</taxon>
        <taxon>Clostridium</taxon>
    </lineage>
</organism>
<evidence type="ECO:0000313" key="2">
    <source>
        <dbReference type="EMBL" id="NEU04595.1"/>
    </source>
</evidence>
<dbReference type="AlphaFoldDB" id="A0A6M0H1G6"/>
<evidence type="ECO:0000313" key="3">
    <source>
        <dbReference type="Proteomes" id="UP000481872"/>
    </source>
</evidence>
<dbReference type="RefSeq" id="WP_199869644.1">
    <property type="nucleotide sequence ID" value="NZ_JAAGPU010000010.1"/>
</dbReference>
<reference evidence="2 3" key="1">
    <citation type="submission" date="2020-02" db="EMBL/GenBank/DDBJ databases">
        <title>Genome assembly of a novel Clostridium senegalense strain.</title>
        <authorList>
            <person name="Gupta T.B."/>
            <person name="Jauregui R."/>
            <person name="Maclean P."/>
            <person name="Nawarathana A."/>
            <person name="Brightwell G."/>
        </authorList>
    </citation>
    <scope>NUCLEOTIDE SEQUENCE [LARGE SCALE GENOMIC DNA]</scope>
    <source>
        <strain evidence="2 3">AGRFS4</strain>
    </source>
</reference>
<dbReference type="PANTHER" id="PTHR44119">
    <property type="entry name" value="MAGNESIUM-CHELATASE SUBUNIT CHLH, CHLOROPLASTIC"/>
    <property type="match status" value="1"/>
</dbReference>
<name>A0A6M0H1G6_9CLOT</name>
<dbReference type="CDD" id="cd10150">
    <property type="entry name" value="CobN_like"/>
    <property type="match status" value="1"/>
</dbReference>
<dbReference type="EMBL" id="JAAGPU010000010">
    <property type="protein sequence ID" value="NEU04595.1"/>
    <property type="molecule type" value="Genomic_DNA"/>
</dbReference>